<proteinExistence type="inferred from homology"/>
<keyword evidence="2" id="KW-0680">Restriction system</keyword>
<protein>
    <submittedName>
        <fullName evidence="5">Restriction endonuclease subunit S</fullName>
    </submittedName>
</protein>
<dbReference type="InterPro" id="IPR052021">
    <property type="entry name" value="Type-I_RS_S_subunit"/>
</dbReference>
<dbReference type="AlphaFoldDB" id="A0AAI9HRC3"/>
<dbReference type="PANTHER" id="PTHR30408">
    <property type="entry name" value="TYPE-1 RESTRICTION ENZYME ECOKI SPECIFICITY PROTEIN"/>
    <property type="match status" value="1"/>
</dbReference>
<keyword evidence="5" id="KW-0540">Nuclease</keyword>
<dbReference type="Gene3D" id="3.90.220.20">
    <property type="entry name" value="DNA methylase specificity domains"/>
    <property type="match status" value="2"/>
</dbReference>
<dbReference type="InterPro" id="IPR000055">
    <property type="entry name" value="Restrct_endonuc_typeI_TRD"/>
</dbReference>
<reference evidence="5" key="1">
    <citation type="submission" date="2024-02" db="EMBL/GenBank/DDBJ databases">
        <authorList>
            <consortium name="Clinical and Environmental Microbiology Branch: Whole genome sequencing antimicrobial resistance pathogens in the healthcare setting"/>
        </authorList>
    </citation>
    <scope>NUCLEOTIDE SEQUENCE</scope>
    <source>
        <strain evidence="5">2023KU-00017</strain>
    </source>
</reference>
<dbReference type="Pfam" id="PF01420">
    <property type="entry name" value="Methylase_S"/>
    <property type="match status" value="1"/>
</dbReference>
<feature type="domain" description="Type I restriction modification DNA specificity" evidence="4">
    <location>
        <begin position="240"/>
        <end position="373"/>
    </location>
</feature>
<name>A0AAI9HRC3_MORMO</name>
<organism evidence="5">
    <name type="scientific">Morganella morganii</name>
    <name type="common">Proteus morganii</name>
    <dbReference type="NCBI Taxonomy" id="582"/>
    <lineage>
        <taxon>Bacteria</taxon>
        <taxon>Pseudomonadati</taxon>
        <taxon>Pseudomonadota</taxon>
        <taxon>Gammaproteobacteria</taxon>
        <taxon>Enterobacterales</taxon>
        <taxon>Morganellaceae</taxon>
        <taxon>Morganella</taxon>
    </lineage>
</organism>
<keyword evidence="3" id="KW-0238">DNA-binding</keyword>
<evidence type="ECO:0000256" key="2">
    <source>
        <dbReference type="ARBA" id="ARBA00022747"/>
    </source>
</evidence>
<comment type="similarity">
    <text evidence="1">Belongs to the type-I restriction system S methylase family.</text>
</comment>
<gene>
    <name evidence="5" type="ORF">PN925_001064</name>
</gene>
<dbReference type="SUPFAM" id="SSF116734">
    <property type="entry name" value="DNA methylase specificity domain"/>
    <property type="match status" value="2"/>
</dbReference>
<dbReference type="GO" id="GO:0009307">
    <property type="term" value="P:DNA restriction-modification system"/>
    <property type="evidence" value="ECO:0007669"/>
    <property type="project" value="UniProtKB-KW"/>
</dbReference>
<dbReference type="InterPro" id="IPR044946">
    <property type="entry name" value="Restrct_endonuc_typeI_TRD_sf"/>
</dbReference>
<evidence type="ECO:0000256" key="1">
    <source>
        <dbReference type="ARBA" id="ARBA00010923"/>
    </source>
</evidence>
<sequence length="393" mass="44892">MTDKQTIKFGDICREVKLTTKDPIADGYERYIGLEHLDSDSLKISRWGITAEDNPAFTRVFKKGHVLFGKRRPYLKKAAIAEFDGVCSGDIIVLESKGNVVNKSLLPFIITSESFWDWAIRTSSGSLSPRTKFKALSEFKINELDSATQTLFIKILSLISHITVQRSNVISFLNDFFEILIRNELFELNDSTIFNANSSIVKTGLVDTNLGNVLLDIVDCEHKTAPYSLDETEFLVIRTNNIKNGKIDFDDIKTTDNDSFREWTKRKIPEPGDIIFTREAPAGESCLIPEKLKICLGQRTVLLIPNKEKILPEFLSRYLNTRFCSHYIKKYIVGTTVERINIGDIPRIRLILPDMNRQRKLVDLINRLELVLEVSQSSLKSISNIRQDLIERI</sequence>
<dbReference type="GO" id="GO:0003677">
    <property type="term" value="F:DNA binding"/>
    <property type="evidence" value="ECO:0007669"/>
    <property type="project" value="UniProtKB-KW"/>
</dbReference>
<evidence type="ECO:0000259" key="4">
    <source>
        <dbReference type="Pfam" id="PF01420"/>
    </source>
</evidence>
<accession>A0AAI9HRC3</accession>
<keyword evidence="5" id="KW-0378">Hydrolase</keyword>
<dbReference type="EMBL" id="ABKJEP030000007">
    <property type="protein sequence ID" value="EMO9455722.1"/>
    <property type="molecule type" value="Genomic_DNA"/>
</dbReference>
<evidence type="ECO:0000256" key="3">
    <source>
        <dbReference type="ARBA" id="ARBA00023125"/>
    </source>
</evidence>
<comment type="caution">
    <text evidence="5">The sequence shown here is derived from an EMBL/GenBank/DDBJ whole genome shotgun (WGS) entry which is preliminary data.</text>
</comment>
<keyword evidence="5" id="KW-0255">Endonuclease</keyword>
<dbReference type="GO" id="GO:0004519">
    <property type="term" value="F:endonuclease activity"/>
    <property type="evidence" value="ECO:0007669"/>
    <property type="project" value="UniProtKB-KW"/>
</dbReference>
<evidence type="ECO:0000313" key="5">
    <source>
        <dbReference type="EMBL" id="EMO9455722.1"/>
    </source>
</evidence>
<dbReference type="PANTHER" id="PTHR30408:SF12">
    <property type="entry name" value="TYPE I RESTRICTION ENZYME MJAVIII SPECIFICITY SUBUNIT"/>
    <property type="match status" value="1"/>
</dbReference>